<evidence type="ECO:0000256" key="1">
    <source>
        <dbReference type="SAM" id="Phobius"/>
    </source>
</evidence>
<keyword evidence="1" id="KW-0812">Transmembrane</keyword>
<dbReference type="InterPro" id="IPR029101">
    <property type="entry name" value="Sigma_reg_N"/>
</dbReference>
<dbReference type="EMBL" id="BAVZ01000009">
    <property type="protein sequence ID" value="GAF08954.1"/>
    <property type="molecule type" value="Genomic_DNA"/>
</dbReference>
<keyword evidence="1" id="KW-1133">Transmembrane helix</keyword>
<evidence type="ECO:0000313" key="5">
    <source>
        <dbReference type="Proteomes" id="UP000019364"/>
    </source>
</evidence>
<evidence type="ECO:0000259" key="2">
    <source>
        <dbReference type="Pfam" id="PF13791"/>
    </source>
</evidence>
<feature type="domain" description="Sigma factor regulator N-terminal" evidence="3">
    <location>
        <begin position="19"/>
        <end position="103"/>
    </location>
</feature>
<dbReference type="InterPro" id="IPR025672">
    <property type="entry name" value="Sigma_reg_C_dom"/>
</dbReference>
<comment type="caution">
    <text evidence="4">The sequence shown here is derived from an EMBL/GenBank/DDBJ whole genome shotgun (WGS) entry which is preliminary data.</text>
</comment>
<dbReference type="STRING" id="1236976.JCM16418_3065"/>
<reference evidence="4 5" key="1">
    <citation type="journal article" date="2014" name="Genome Announc.">
        <title>Draft Genome Sequence of Paenibacillus pini JCM 16418T, Isolated from the Rhizosphere of Pine Tree.</title>
        <authorList>
            <person name="Yuki M."/>
            <person name="Oshima K."/>
            <person name="Suda W."/>
            <person name="Oshida Y."/>
            <person name="Kitamura K."/>
            <person name="Iida Y."/>
            <person name="Hattori M."/>
            <person name="Ohkuma M."/>
        </authorList>
    </citation>
    <scope>NUCLEOTIDE SEQUENCE [LARGE SCALE GENOMIC DNA]</scope>
    <source>
        <strain evidence="4 5">JCM 16418</strain>
    </source>
</reference>
<dbReference type="Pfam" id="PF13791">
    <property type="entry name" value="Sigma_reg_C"/>
    <property type="match status" value="1"/>
</dbReference>
<evidence type="ECO:0000259" key="3">
    <source>
        <dbReference type="Pfam" id="PF13800"/>
    </source>
</evidence>
<gene>
    <name evidence="4" type="ORF">JCM16418_3065</name>
</gene>
<dbReference type="Proteomes" id="UP000019364">
    <property type="component" value="Unassembled WGS sequence"/>
</dbReference>
<sequence length="331" mass="38151">MNNEFSDALGEDNEKQFHKLLQKTRRKTILRNIIISVLCTFVILIGLMIVNRLLLSRSFDEAHSDISYYKQISDPNVSLGEFQSLDGFGSGTAEYKTYKVIEGIPLPWAEMKIHYNVLSQFSQFDGGYSPISIVDPDMVKQGMNFTRSYNVLNGQRELLFYHPEVKYTKMMNELSELSKMNAEKRVEMAISFDKGYTLEEIRNMLPSGIHARWYWVDTYTPQYITFLGETMLPISNNNVFGYAAYIDNEEYFENNEEKFITYVKDGLALKGNYHWQYQQIFDKLRGNKTEPTKDQVHNIGVVVTGSAKTLNALQNKSYVRGAVLGAIVDKY</sequence>
<dbReference type="eggNOG" id="ENOG502ZCKK">
    <property type="taxonomic scope" value="Bacteria"/>
</dbReference>
<evidence type="ECO:0000313" key="4">
    <source>
        <dbReference type="EMBL" id="GAF08954.1"/>
    </source>
</evidence>
<keyword evidence="5" id="KW-1185">Reference proteome</keyword>
<organism evidence="4 5">
    <name type="scientific">Paenibacillus pini JCM 16418</name>
    <dbReference type="NCBI Taxonomy" id="1236976"/>
    <lineage>
        <taxon>Bacteria</taxon>
        <taxon>Bacillati</taxon>
        <taxon>Bacillota</taxon>
        <taxon>Bacilli</taxon>
        <taxon>Bacillales</taxon>
        <taxon>Paenibacillaceae</taxon>
        <taxon>Paenibacillus</taxon>
    </lineage>
</organism>
<proteinExistence type="predicted"/>
<feature type="transmembrane region" description="Helical" evidence="1">
    <location>
        <begin position="29"/>
        <end position="50"/>
    </location>
</feature>
<dbReference type="Pfam" id="PF13800">
    <property type="entry name" value="Sigma_reg_N"/>
    <property type="match status" value="1"/>
</dbReference>
<feature type="domain" description="Sigma factor regulator C-terminal" evidence="2">
    <location>
        <begin position="177"/>
        <end position="325"/>
    </location>
</feature>
<protein>
    <recommendedName>
        <fullName evidence="6">Sigma factor regulator C-terminal domain-containing protein</fullName>
    </recommendedName>
</protein>
<keyword evidence="1" id="KW-0472">Membrane</keyword>
<evidence type="ECO:0008006" key="6">
    <source>
        <dbReference type="Google" id="ProtNLM"/>
    </source>
</evidence>
<accession>W7Z3A1</accession>
<name>W7Z3A1_9BACL</name>
<dbReference type="AlphaFoldDB" id="W7Z3A1"/>